<dbReference type="RefSeq" id="WP_147803927.1">
    <property type="nucleotide sequence ID" value="NZ_CP144914.1"/>
</dbReference>
<dbReference type="Proteomes" id="UP000321816">
    <property type="component" value="Chromosome"/>
</dbReference>
<dbReference type="NCBIfam" id="TIGR02271">
    <property type="entry name" value="YsnF/AvaK domain"/>
    <property type="match status" value="1"/>
</dbReference>
<feature type="compositionally biased region" description="Basic and acidic residues" evidence="1">
    <location>
        <begin position="230"/>
        <end position="276"/>
    </location>
</feature>
<dbReference type="Pfam" id="PF09557">
    <property type="entry name" value="DUF2382"/>
    <property type="match status" value="1"/>
</dbReference>
<evidence type="ECO:0000256" key="1">
    <source>
        <dbReference type="SAM" id="MobiDB-lite"/>
    </source>
</evidence>
<reference evidence="4 5" key="1">
    <citation type="submission" date="2024-01" db="EMBL/GenBank/DDBJ databases">
        <title>Complete Genome Sequence of Alkalicoccus halolimnae BZ-SZ-XJ29T, a Moderately Halophilic Bacterium Isolated from a Salt Lake.</title>
        <authorList>
            <person name="Zhao B."/>
        </authorList>
    </citation>
    <scope>NUCLEOTIDE SEQUENCE [LARGE SCALE GENOMIC DNA]</scope>
    <source>
        <strain evidence="4 5">BZ-SZ-XJ29</strain>
    </source>
</reference>
<protein>
    <submittedName>
        <fullName evidence="4">DUF2382 domain-containing protein</fullName>
    </submittedName>
</protein>
<evidence type="ECO:0000313" key="4">
    <source>
        <dbReference type="EMBL" id="WWD80447.1"/>
    </source>
</evidence>
<dbReference type="EMBL" id="CP144914">
    <property type="protein sequence ID" value="WWD80447.1"/>
    <property type="molecule type" value="Genomic_DNA"/>
</dbReference>
<dbReference type="InterPro" id="IPR019060">
    <property type="entry name" value="DUF2382"/>
</dbReference>
<feature type="region of interest" description="Disordered" evidence="1">
    <location>
        <begin position="222"/>
        <end position="276"/>
    </location>
</feature>
<feature type="compositionally biased region" description="Basic and acidic residues" evidence="1">
    <location>
        <begin position="162"/>
        <end position="193"/>
    </location>
</feature>
<feature type="region of interest" description="Disordered" evidence="1">
    <location>
        <begin position="105"/>
        <end position="210"/>
    </location>
</feature>
<dbReference type="Pfam" id="PF11181">
    <property type="entry name" value="YflT"/>
    <property type="match status" value="1"/>
</dbReference>
<feature type="region of interest" description="Disordered" evidence="1">
    <location>
        <begin position="301"/>
        <end position="333"/>
    </location>
</feature>
<dbReference type="InterPro" id="IPR052967">
    <property type="entry name" value="Stress_Response_Assoc"/>
</dbReference>
<dbReference type="PANTHER" id="PTHR38463:SF1">
    <property type="entry name" value="STRESS RESPONSE PROTEIN YSNF"/>
    <property type="match status" value="1"/>
</dbReference>
<dbReference type="OrthoDB" id="2678178at2"/>
<feature type="region of interest" description="Disordered" evidence="1">
    <location>
        <begin position="48"/>
        <end position="69"/>
    </location>
</feature>
<gene>
    <name evidence="4" type="ORF">FTX54_002460</name>
</gene>
<evidence type="ECO:0000259" key="3">
    <source>
        <dbReference type="Pfam" id="PF11181"/>
    </source>
</evidence>
<dbReference type="KEGG" id="ahal:FTX54_002460"/>
<dbReference type="PANTHER" id="PTHR38463">
    <property type="entry name" value="STRESS RESPONSE PROTEIN YSNF"/>
    <property type="match status" value="1"/>
</dbReference>
<keyword evidence="5" id="KW-1185">Reference proteome</keyword>
<accession>A0A5C7F5M3</accession>
<proteinExistence type="predicted"/>
<evidence type="ECO:0000259" key="2">
    <source>
        <dbReference type="Pfam" id="PF09557"/>
    </source>
</evidence>
<name>A0A5C7F5M3_9BACI</name>
<sequence length="333" mass="37020">MSNKVVGVYETEAEVVEAVNRVKQEGYTPESISILANEHQETALIKRETDVDIETRHQGEEGKEEGPGLLEKVKAAFTGNGPEETDSSDYKSRLKDLGLSDSEVEKQELNIKNGKIVVLAPDIKPGRHPDDTAAGAGIGTEPADSHSSASSDLKAPGLDDSPYAKEEEVETPLRGEGTHRAGDPLKDPNKAETLHGTSSRSGEKTDEEQKVRLWEEDLEVEKEEVQAGEAHVKKTVHEETKNVEVPVSREELHVERRPVSGEEAHQGAEGEFKEEEIHIPLKEEKVEVTKKPVVKEEVKIRKDKVEETEHAAEEVKREQLDISEDKRDDSDRR</sequence>
<dbReference type="AlphaFoldDB" id="A0A5C7F5M3"/>
<organism evidence="4 5">
    <name type="scientific">Alkalicoccus halolimnae</name>
    <dbReference type="NCBI Taxonomy" id="1667239"/>
    <lineage>
        <taxon>Bacteria</taxon>
        <taxon>Bacillati</taxon>
        <taxon>Bacillota</taxon>
        <taxon>Bacilli</taxon>
        <taxon>Bacillales</taxon>
        <taxon>Bacillaceae</taxon>
        <taxon>Alkalicoccus</taxon>
    </lineage>
</organism>
<dbReference type="InterPro" id="IPR025889">
    <property type="entry name" value="GSP17M-like_dom"/>
</dbReference>
<feature type="compositionally biased region" description="Basic and acidic residues" evidence="1">
    <location>
        <begin position="201"/>
        <end position="210"/>
    </location>
</feature>
<feature type="domain" description="DUF2382" evidence="2">
    <location>
        <begin position="212"/>
        <end position="322"/>
    </location>
</feature>
<evidence type="ECO:0000313" key="5">
    <source>
        <dbReference type="Proteomes" id="UP000321816"/>
    </source>
</evidence>
<feature type="domain" description="General stress protein 17M-like" evidence="3">
    <location>
        <begin position="5"/>
        <end position="113"/>
    </location>
</feature>